<feature type="region of interest" description="Disordered" evidence="1">
    <location>
        <begin position="1"/>
        <end position="27"/>
    </location>
</feature>
<evidence type="ECO:0000313" key="2">
    <source>
        <dbReference type="EMBL" id="KMP00816.1"/>
    </source>
</evidence>
<gene>
    <name evidence="2" type="ORF">CIRG_00958</name>
</gene>
<evidence type="ECO:0000313" key="3">
    <source>
        <dbReference type="Proteomes" id="UP000054565"/>
    </source>
</evidence>
<dbReference type="AlphaFoldDB" id="A0A0J6XX84"/>
<dbReference type="Proteomes" id="UP000054565">
    <property type="component" value="Unassembled WGS sequence"/>
</dbReference>
<name>A0A0J6XX84_COCIT</name>
<dbReference type="EMBL" id="DS028093">
    <property type="protein sequence ID" value="KMP00816.1"/>
    <property type="molecule type" value="Genomic_DNA"/>
</dbReference>
<evidence type="ECO:0000256" key="1">
    <source>
        <dbReference type="SAM" id="MobiDB-lite"/>
    </source>
</evidence>
<accession>A0A0J6XX84</accession>
<sequence length="114" mass="12317">MHLQAVFRPGLPTSNPKGLELPRASPSAPVSRRKAFDVTCYLAVRAVEKKLLVGSLGLLRRSGRAAGCCCSAWKSEDAPAALRLSDRALCSRVVKMVRELVEVGYSQDVRHGLG</sequence>
<organism evidence="2 3">
    <name type="scientific">Coccidioides immitis RMSCC 2394</name>
    <dbReference type="NCBI Taxonomy" id="404692"/>
    <lineage>
        <taxon>Eukaryota</taxon>
        <taxon>Fungi</taxon>
        <taxon>Dikarya</taxon>
        <taxon>Ascomycota</taxon>
        <taxon>Pezizomycotina</taxon>
        <taxon>Eurotiomycetes</taxon>
        <taxon>Eurotiomycetidae</taxon>
        <taxon>Onygenales</taxon>
        <taxon>Onygenaceae</taxon>
        <taxon>Coccidioides</taxon>
    </lineage>
</organism>
<protein>
    <submittedName>
        <fullName evidence="2">Uncharacterized protein</fullName>
    </submittedName>
</protein>
<reference evidence="3" key="1">
    <citation type="journal article" date="2010" name="Genome Res.">
        <title>Population genomic sequencing of Coccidioides fungi reveals recent hybridization and transposon control.</title>
        <authorList>
            <person name="Neafsey D.E."/>
            <person name="Barker B.M."/>
            <person name="Sharpton T.J."/>
            <person name="Stajich J.E."/>
            <person name="Park D.J."/>
            <person name="Whiston E."/>
            <person name="Hung C.-Y."/>
            <person name="McMahan C."/>
            <person name="White J."/>
            <person name="Sykes S."/>
            <person name="Heiman D."/>
            <person name="Young S."/>
            <person name="Zeng Q."/>
            <person name="Abouelleil A."/>
            <person name="Aftuck L."/>
            <person name="Bessette D."/>
            <person name="Brown A."/>
            <person name="FitzGerald M."/>
            <person name="Lui A."/>
            <person name="Macdonald J.P."/>
            <person name="Priest M."/>
            <person name="Orbach M.J."/>
            <person name="Galgiani J.N."/>
            <person name="Kirkland T.N."/>
            <person name="Cole G.T."/>
            <person name="Birren B.W."/>
            <person name="Henn M.R."/>
            <person name="Taylor J.W."/>
            <person name="Rounsley S.D."/>
        </authorList>
    </citation>
    <scope>NUCLEOTIDE SEQUENCE [LARGE SCALE GENOMIC DNA]</scope>
    <source>
        <strain evidence="3">RMSCC 2394</strain>
    </source>
</reference>
<proteinExistence type="predicted"/>